<dbReference type="SUPFAM" id="SSF64484">
    <property type="entry name" value="beta and beta-prime subunits of DNA dependent RNA-polymerase"/>
    <property type="match status" value="1"/>
</dbReference>
<dbReference type="PANTHER" id="PTHR19376:SF37">
    <property type="entry name" value="DNA-DIRECTED RNA POLYMERASE II SUBUNIT RPB1"/>
    <property type="match status" value="1"/>
</dbReference>
<evidence type="ECO:0000256" key="6">
    <source>
        <dbReference type="ARBA" id="ARBA00048552"/>
    </source>
</evidence>
<evidence type="ECO:0000256" key="7">
    <source>
        <dbReference type="RuleBase" id="RU004279"/>
    </source>
</evidence>
<accession>A0A8H6WDN1</accession>
<reference evidence="9" key="1">
    <citation type="submission" date="2020-05" db="EMBL/GenBank/DDBJ databases">
        <title>Mycena genomes resolve the evolution of fungal bioluminescence.</title>
        <authorList>
            <person name="Tsai I.J."/>
        </authorList>
    </citation>
    <scope>NUCLEOTIDE SEQUENCE</scope>
    <source>
        <strain evidence="9">171206Taipei</strain>
    </source>
</reference>
<dbReference type="Gene3D" id="4.10.860.120">
    <property type="entry name" value="RNA polymerase II, clamp domain"/>
    <property type="match status" value="1"/>
</dbReference>
<keyword evidence="10" id="KW-1185">Reference proteome</keyword>
<dbReference type="InterPro" id="IPR007081">
    <property type="entry name" value="RNA_pol_Rpb1_5"/>
</dbReference>
<dbReference type="Proteomes" id="UP000636479">
    <property type="component" value="Unassembled WGS sequence"/>
</dbReference>
<comment type="function">
    <text evidence="7">DNA-dependent RNA polymerase catalyzes the transcription of DNA into RNA using the four ribonucleoside triphosphates as substrates.</text>
</comment>
<dbReference type="InterPro" id="IPR045867">
    <property type="entry name" value="DNA-dir_RpoC_beta_prime"/>
</dbReference>
<dbReference type="InterPro" id="IPR000722">
    <property type="entry name" value="RNA_pol_asu"/>
</dbReference>
<dbReference type="InterPro" id="IPR038593">
    <property type="entry name" value="RNA_pol_Rpb1_7_sf"/>
</dbReference>
<organism evidence="9 10">
    <name type="scientific">Mycena indigotica</name>
    <dbReference type="NCBI Taxonomy" id="2126181"/>
    <lineage>
        <taxon>Eukaryota</taxon>
        <taxon>Fungi</taxon>
        <taxon>Dikarya</taxon>
        <taxon>Basidiomycota</taxon>
        <taxon>Agaricomycotina</taxon>
        <taxon>Agaricomycetes</taxon>
        <taxon>Agaricomycetidae</taxon>
        <taxon>Agaricales</taxon>
        <taxon>Marasmiineae</taxon>
        <taxon>Mycenaceae</taxon>
        <taxon>Mycena</taxon>
    </lineage>
</organism>
<comment type="similarity">
    <text evidence="1 7">Belongs to the RNA polymerase beta' chain family.</text>
</comment>
<dbReference type="InterPro" id="IPR007080">
    <property type="entry name" value="RNA_pol_Rpb1_1"/>
</dbReference>
<dbReference type="InterPro" id="IPR007075">
    <property type="entry name" value="RNA_pol_Rpb1_6"/>
</dbReference>
<comment type="caution">
    <text evidence="9">The sequence shown here is derived from an EMBL/GenBank/DDBJ whole genome shotgun (WGS) entry which is preliminary data.</text>
</comment>
<gene>
    <name evidence="9" type="ORF">MIND_00281900</name>
</gene>
<dbReference type="Pfam" id="PF05000">
    <property type="entry name" value="RNA_pol_Rpb1_4"/>
    <property type="match status" value="1"/>
</dbReference>
<dbReference type="EC" id="2.7.7.6" evidence="7"/>
<dbReference type="InterPro" id="IPR007066">
    <property type="entry name" value="RNA_pol_Rpb1_3"/>
</dbReference>
<dbReference type="GeneID" id="59342205"/>
<dbReference type="GO" id="GO:0003677">
    <property type="term" value="F:DNA binding"/>
    <property type="evidence" value="ECO:0007669"/>
    <property type="project" value="InterPro"/>
</dbReference>
<dbReference type="Gene3D" id="1.10.274.100">
    <property type="entry name" value="RNA polymerase Rpb1, domain 3"/>
    <property type="match status" value="1"/>
</dbReference>
<dbReference type="GO" id="GO:0003899">
    <property type="term" value="F:DNA-directed RNA polymerase activity"/>
    <property type="evidence" value="ECO:0007669"/>
    <property type="project" value="UniProtKB-EC"/>
</dbReference>
<dbReference type="InterPro" id="IPR007073">
    <property type="entry name" value="RNA_pol_Rpb1_7"/>
</dbReference>
<dbReference type="Gene3D" id="1.10.132.30">
    <property type="match status" value="1"/>
</dbReference>
<keyword evidence="3 7" id="KW-0808">Transferase</keyword>
<dbReference type="Pfam" id="PF04997">
    <property type="entry name" value="RNA_pol_Rpb1_1"/>
    <property type="match status" value="1"/>
</dbReference>
<feature type="domain" description="RNA polymerase N-terminal" evidence="8">
    <location>
        <begin position="196"/>
        <end position="470"/>
    </location>
</feature>
<dbReference type="Pfam" id="PF04992">
    <property type="entry name" value="RNA_pol_Rpb1_6"/>
    <property type="match status" value="1"/>
</dbReference>
<evidence type="ECO:0000256" key="4">
    <source>
        <dbReference type="ARBA" id="ARBA00022695"/>
    </source>
</evidence>
<evidence type="ECO:0000313" key="10">
    <source>
        <dbReference type="Proteomes" id="UP000636479"/>
    </source>
</evidence>
<dbReference type="RefSeq" id="XP_037224784.1">
    <property type="nucleotide sequence ID" value="XM_037359689.1"/>
</dbReference>
<dbReference type="Gene3D" id="6.20.50.80">
    <property type="match status" value="1"/>
</dbReference>
<keyword evidence="4 7" id="KW-0548">Nucleotidyltransferase</keyword>
<dbReference type="Pfam" id="PF00623">
    <property type="entry name" value="RNA_pol_Rpb1_2"/>
    <property type="match status" value="1"/>
</dbReference>
<evidence type="ECO:0000256" key="1">
    <source>
        <dbReference type="ARBA" id="ARBA00006460"/>
    </source>
</evidence>
<dbReference type="Pfam" id="PF04983">
    <property type="entry name" value="RNA_pol_Rpb1_3"/>
    <property type="match status" value="1"/>
</dbReference>
<dbReference type="Gene3D" id="3.30.1490.180">
    <property type="entry name" value="RNA polymerase ii"/>
    <property type="match status" value="1"/>
</dbReference>
<dbReference type="EMBL" id="JACAZF010000002">
    <property type="protein sequence ID" value="KAF7312676.1"/>
    <property type="molecule type" value="Genomic_DNA"/>
</dbReference>
<comment type="catalytic activity">
    <reaction evidence="6 7">
        <text>RNA(n) + a ribonucleoside 5'-triphosphate = RNA(n+1) + diphosphate</text>
        <dbReference type="Rhea" id="RHEA:21248"/>
        <dbReference type="Rhea" id="RHEA-COMP:14527"/>
        <dbReference type="Rhea" id="RHEA-COMP:17342"/>
        <dbReference type="ChEBI" id="CHEBI:33019"/>
        <dbReference type="ChEBI" id="CHEBI:61557"/>
        <dbReference type="ChEBI" id="CHEBI:140395"/>
        <dbReference type="EC" id="2.7.7.6"/>
    </reaction>
</comment>
<evidence type="ECO:0000256" key="3">
    <source>
        <dbReference type="ARBA" id="ARBA00022679"/>
    </source>
</evidence>
<evidence type="ECO:0000256" key="5">
    <source>
        <dbReference type="ARBA" id="ARBA00023163"/>
    </source>
</evidence>
<name>A0A8H6WDN1_9AGAR</name>
<dbReference type="PANTHER" id="PTHR19376">
    <property type="entry name" value="DNA-DIRECTED RNA POLYMERASE"/>
    <property type="match status" value="1"/>
</dbReference>
<dbReference type="Gene3D" id="6.10.250.2940">
    <property type="match status" value="1"/>
</dbReference>
<dbReference type="SMART" id="SM00663">
    <property type="entry name" value="RPOLA_N"/>
    <property type="match status" value="1"/>
</dbReference>
<keyword evidence="2 7" id="KW-0240">DNA-directed RNA polymerase</keyword>
<evidence type="ECO:0000313" key="9">
    <source>
        <dbReference type="EMBL" id="KAF7312676.1"/>
    </source>
</evidence>
<dbReference type="InterPro" id="IPR044893">
    <property type="entry name" value="RNA_pol_Rpb1_clamp_domain"/>
</dbReference>
<sequence>MTFPLPIRNIREVCLELLSPEEIKAHSVVEIEHAEDIDEAGDPRLGPANYDSACHSCGRKRPHCPGHFGHIQLARPVFHPGFLFMVKKILESICLNCAKLKLDVTLAEEIERIGDPRRRRNAVWRHCKTNMLCEAGYDESGCAHPQPRILKRGLQLWMSQTDNEPRAISPSQVRQILQKISNDDLHLLGLSGTRPEWMVLTVLPVPPSQVDEGHDRLARKLSAIVEVSAELRRCEKDGLSTEQLEKLLQFHVTTYLDNELVRVPQTLRSSHMSLRTPSVIANGQSDMKRVEFAAPPVITSDPNLELNELGVPSNIAMDIMYPERVTQFNIGQLRNVVGNGGACCLVRETGERIDPRRDMVVVDIGWVVERYLKDGDFVLFGHCRHREHLQSYKVKLLPFSTFHLNPVTLSLLGCLDAEEMEIEMHIPQDIKSRAELTQNLWAPRPYQLARSNKAFIATWRDTILGLRKLALRDTFLDWSEVQNLVLWIPHWNGTIPVPAIVKPKLLWSGKQILSMIIPRGIDFYSPSYDSNRNSPELLDVGLLIEDGNMLWGTFDAKSHSRLFGVVFLEKGPDAARELLFGLQLVTNHWLFHTGFTVGIGDLILDNDTMVVVTRRVEDCKNDVSQDIEDTTHDRLRRAPGMTIRESFEQLVHSRLIVARDSSGSFAQHQMKATNNIKQMAATNSTRSFIDIARMSVCVGQQWIESQQIPEWKQSHERIPFGFKNRTLPHFSQDDFGPASRGFVESSYINGLKPHEFFFSAMASRSSSIGQANRTAEMLHMKRQLVDALEDLVVCYDGTVRDSAGNVFQFLYGDDGMDVVFVERQELPTFASSDSDFSDAHRVPTIALSSHNTAFAPEEAKYDEEYQQLLEDRQFLQNVVLQANQTAYFYLPVNVERIINNAIRTFRINSREPSDLEPVYVIDTVKALSERLVVVHGEGLLSRAANEDAVLLFCICFRSMLMSHRIVEELCLTRAAFDWILAEVESRFYRSVVSPGEMCGILAACSIGAPQMGTEPTYVPGASLKPILLGIPRLEEIFNVVHDIKTPSLTVYLDPELSKERVLALGVFHQLESVHLRDVVSAMEVYYDPDPTSTIIAEDYSFVSDFFAIPDAELESTLHLHSPWLLRLELNRMKMVGRFTMAYVASCIAQTFKSDMSVLWSEDNADQLVIRCRIVGGYEEEEEDILLQHLGNTMLDSIRLCGVKGIHKAFFDAVRLDQA</sequence>
<dbReference type="InterPro" id="IPR007083">
    <property type="entry name" value="RNA_pol_Rpb1_4"/>
</dbReference>
<dbReference type="Gene3D" id="2.40.40.20">
    <property type="match status" value="1"/>
</dbReference>
<dbReference type="GO" id="GO:0006351">
    <property type="term" value="P:DNA-templated transcription"/>
    <property type="evidence" value="ECO:0007669"/>
    <property type="project" value="InterPro"/>
</dbReference>
<dbReference type="InterPro" id="IPR038120">
    <property type="entry name" value="Rpb1_funnel_sf"/>
</dbReference>
<keyword evidence="5 7" id="KW-0804">Transcription</keyword>
<evidence type="ECO:0000259" key="8">
    <source>
        <dbReference type="SMART" id="SM00663"/>
    </source>
</evidence>
<dbReference type="InterPro" id="IPR006592">
    <property type="entry name" value="RNA_pol_N"/>
</dbReference>
<dbReference type="OrthoDB" id="270392at2759"/>
<evidence type="ECO:0000256" key="2">
    <source>
        <dbReference type="ARBA" id="ARBA00022478"/>
    </source>
</evidence>
<dbReference type="GO" id="GO:0005665">
    <property type="term" value="C:RNA polymerase II, core complex"/>
    <property type="evidence" value="ECO:0007669"/>
    <property type="project" value="TreeGrafter"/>
</dbReference>
<protein>
    <recommendedName>
        <fullName evidence="7">DNA-directed RNA polymerase subunit</fullName>
        <ecNumber evidence="7">2.7.7.6</ecNumber>
    </recommendedName>
</protein>
<dbReference type="AlphaFoldDB" id="A0A8H6WDN1"/>
<dbReference type="InterPro" id="IPR042102">
    <property type="entry name" value="RNA_pol_Rpb1_3_sf"/>
</dbReference>
<dbReference type="Gene3D" id="3.30.1360.140">
    <property type="match status" value="1"/>
</dbReference>
<dbReference type="Pfam" id="PF04990">
    <property type="entry name" value="RNA_pol_Rpb1_7"/>
    <property type="match status" value="1"/>
</dbReference>
<proteinExistence type="inferred from homology"/>
<dbReference type="Pfam" id="PF04998">
    <property type="entry name" value="RNA_pol_Rpb1_5"/>
    <property type="match status" value="1"/>
</dbReference>